<evidence type="ECO:0000313" key="3">
    <source>
        <dbReference type="Proteomes" id="UP001443914"/>
    </source>
</evidence>
<dbReference type="Proteomes" id="UP001443914">
    <property type="component" value="Unassembled WGS sequence"/>
</dbReference>
<protein>
    <submittedName>
        <fullName evidence="2">Uncharacterized protein</fullName>
    </submittedName>
</protein>
<dbReference type="AlphaFoldDB" id="A0AAW1K3S4"/>
<proteinExistence type="predicted"/>
<feature type="region of interest" description="Disordered" evidence="1">
    <location>
        <begin position="79"/>
        <end position="101"/>
    </location>
</feature>
<keyword evidence="3" id="KW-1185">Reference proteome</keyword>
<accession>A0AAW1K3S4</accession>
<gene>
    <name evidence="2" type="ORF">RND81_06G021900</name>
</gene>
<dbReference type="EMBL" id="JBDFQZ010000006">
    <property type="protein sequence ID" value="KAK9713355.1"/>
    <property type="molecule type" value="Genomic_DNA"/>
</dbReference>
<organism evidence="2 3">
    <name type="scientific">Saponaria officinalis</name>
    <name type="common">Common soapwort</name>
    <name type="synonym">Lychnis saponaria</name>
    <dbReference type="NCBI Taxonomy" id="3572"/>
    <lineage>
        <taxon>Eukaryota</taxon>
        <taxon>Viridiplantae</taxon>
        <taxon>Streptophyta</taxon>
        <taxon>Embryophyta</taxon>
        <taxon>Tracheophyta</taxon>
        <taxon>Spermatophyta</taxon>
        <taxon>Magnoliopsida</taxon>
        <taxon>eudicotyledons</taxon>
        <taxon>Gunneridae</taxon>
        <taxon>Pentapetalae</taxon>
        <taxon>Caryophyllales</taxon>
        <taxon>Caryophyllaceae</taxon>
        <taxon>Caryophylleae</taxon>
        <taxon>Saponaria</taxon>
    </lineage>
</organism>
<sequence length="101" mass="11598">MMNYPKMVEKLKLDGELLHQFTCFKNTSTYSPSPKNDVKIDKIITSCDDFISTTTSEHIYVTNNNNNNHQVYIKETKLKHKEVKRSQDRTGVTPGRPGGHN</sequence>
<evidence type="ECO:0000256" key="1">
    <source>
        <dbReference type="SAM" id="MobiDB-lite"/>
    </source>
</evidence>
<comment type="caution">
    <text evidence="2">The sequence shown here is derived from an EMBL/GenBank/DDBJ whole genome shotgun (WGS) entry which is preliminary data.</text>
</comment>
<evidence type="ECO:0000313" key="2">
    <source>
        <dbReference type="EMBL" id="KAK9713355.1"/>
    </source>
</evidence>
<name>A0AAW1K3S4_SAPOF</name>
<reference evidence="2" key="1">
    <citation type="submission" date="2024-03" db="EMBL/GenBank/DDBJ databases">
        <title>WGS assembly of Saponaria officinalis var. Norfolk2.</title>
        <authorList>
            <person name="Jenkins J."/>
            <person name="Shu S."/>
            <person name="Grimwood J."/>
            <person name="Barry K."/>
            <person name="Goodstein D."/>
            <person name="Schmutz J."/>
            <person name="Leebens-Mack J."/>
            <person name="Osbourn A."/>
        </authorList>
    </citation>
    <scope>NUCLEOTIDE SEQUENCE [LARGE SCALE GENOMIC DNA]</scope>
    <source>
        <strain evidence="2">JIC</strain>
    </source>
</reference>